<dbReference type="PROSITE" id="PS50111">
    <property type="entry name" value="CHEMOTAXIS_TRANSDUC_2"/>
    <property type="match status" value="1"/>
</dbReference>
<dbReference type="Pfam" id="PF00672">
    <property type="entry name" value="HAMP"/>
    <property type="match status" value="1"/>
</dbReference>
<dbReference type="Pfam" id="PF00015">
    <property type="entry name" value="MCPsignal"/>
    <property type="match status" value="1"/>
</dbReference>
<evidence type="ECO:0000256" key="3">
    <source>
        <dbReference type="ARBA" id="ARBA00022989"/>
    </source>
</evidence>
<keyword evidence="12" id="KW-1185">Reference proteome</keyword>
<feature type="domain" description="HAMP" evidence="10">
    <location>
        <begin position="212"/>
        <end position="264"/>
    </location>
</feature>
<organism evidence="11 12">
    <name type="scientific">Sulfidibacter corallicola</name>
    <dbReference type="NCBI Taxonomy" id="2818388"/>
    <lineage>
        <taxon>Bacteria</taxon>
        <taxon>Pseudomonadati</taxon>
        <taxon>Acidobacteriota</taxon>
        <taxon>Holophagae</taxon>
        <taxon>Acanthopleuribacterales</taxon>
        <taxon>Acanthopleuribacteraceae</taxon>
        <taxon>Sulfidibacter</taxon>
    </lineage>
</organism>
<dbReference type="PRINTS" id="PR00260">
    <property type="entry name" value="CHEMTRNSDUCR"/>
</dbReference>
<dbReference type="GO" id="GO:0007165">
    <property type="term" value="P:signal transduction"/>
    <property type="evidence" value="ECO:0007669"/>
    <property type="project" value="UniProtKB-KW"/>
</dbReference>
<name>A0A8A4TIZ5_SULCO</name>
<keyword evidence="3 8" id="KW-1133">Transmembrane helix</keyword>
<evidence type="ECO:0000256" key="1">
    <source>
        <dbReference type="ARBA" id="ARBA00004141"/>
    </source>
</evidence>
<keyword evidence="4 8" id="KW-0472">Membrane</keyword>
<dbReference type="KEGG" id="scor:J3U87_30825"/>
<evidence type="ECO:0000256" key="2">
    <source>
        <dbReference type="ARBA" id="ARBA00022692"/>
    </source>
</evidence>
<proteinExistence type="inferred from homology"/>
<feature type="domain" description="Methyl-accepting transducer" evidence="9">
    <location>
        <begin position="283"/>
        <end position="512"/>
    </location>
</feature>
<dbReference type="PANTHER" id="PTHR32089:SF119">
    <property type="entry name" value="METHYL-ACCEPTING CHEMOTAXIS PROTEIN CTPL"/>
    <property type="match status" value="1"/>
</dbReference>
<evidence type="ECO:0000256" key="4">
    <source>
        <dbReference type="ARBA" id="ARBA00023136"/>
    </source>
</evidence>
<dbReference type="CDD" id="cd06225">
    <property type="entry name" value="HAMP"/>
    <property type="match status" value="1"/>
</dbReference>
<dbReference type="SMART" id="SM00304">
    <property type="entry name" value="HAMP"/>
    <property type="match status" value="1"/>
</dbReference>
<dbReference type="InterPro" id="IPR004089">
    <property type="entry name" value="MCPsignal_dom"/>
</dbReference>
<evidence type="ECO:0000313" key="11">
    <source>
        <dbReference type="EMBL" id="QTD49999.1"/>
    </source>
</evidence>
<keyword evidence="5 7" id="KW-0807">Transducer</keyword>
<evidence type="ECO:0000259" key="9">
    <source>
        <dbReference type="PROSITE" id="PS50111"/>
    </source>
</evidence>
<protein>
    <submittedName>
        <fullName evidence="11">Methyl-accepting chemotaxis protein</fullName>
    </submittedName>
</protein>
<gene>
    <name evidence="11" type="ORF">J3U87_30825</name>
</gene>
<dbReference type="PROSITE" id="PS50885">
    <property type="entry name" value="HAMP"/>
    <property type="match status" value="1"/>
</dbReference>
<evidence type="ECO:0000259" key="10">
    <source>
        <dbReference type="PROSITE" id="PS50885"/>
    </source>
</evidence>
<dbReference type="Pfam" id="PF13675">
    <property type="entry name" value="PilJ"/>
    <property type="match status" value="1"/>
</dbReference>
<dbReference type="AlphaFoldDB" id="A0A8A4TIZ5"/>
<dbReference type="InterPro" id="IPR004090">
    <property type="entry name" value="Chemotax_Me-accpt_rcpt"/>
</dbReference>
<keyword evidence="2 8" id="KW-0812">Transmembrane</keyword>
<feature type="transmembrane region" description="Helical" evidence="8">
    <location>
        <begin position="191"/>
        <end position="209"/>
    </location>
</feature>
<comment type="subcellular location">
    <subcellularLocation>
        <location evidence="1">Membrane</location>
        <topology evidence="1">Multi-pass membrane protein</topology>
    </subcellularLocation>
</comment>
<evidence type="ECO:0000256" key="7">
    <source>
        <dbReference type="PROSITE-ProRule" id="PRU00284"/>
    </source>
</evidence>
<dbReference type="RefSeq" id="WP_237379630.1">
    <property type="nucleotide sequence ID" value="NZ_CP071793.1"/>
</dbReference>
<dbReference type="SUPFAM" id="SSF58104">
    <property type="entry name" value="Methyl-accepting chemotaxis protein (MCP) signaling domain"/>
    <property type="match status" value="1"/>
</dbReference>
<dbReference type="GO" id="GO:0006935">
    <property type="term" value="P:chemotaxis"/>
    <property type="evidence" value="ECO:0007669"/>
    <property type="project" value="InterPro"/>
</dbReference>
<dbReference type="InterPro" id="IPR003660">
    <property type="entry name" value="HAMP_dom"/>
</dbReference>
<dbReference type="Gene3D" id="1.10.287.950">
    <property type="entry name" value="Methyl-accepting chemotaxis protein"/>
    <property type="match status" value="1"/>
</dbReference>
<comment type="similarity">
    <text evidence="6">Belongs to the methyl-accepting chemotaxis (MCP) protein family.</text>
</comment>
<evidence type="ECO:0000313" key="12">
    <source>
        <dbReference type="Proteomes" id="UP000663929"/>
    </source>
</evidence>
<dbReference type="Gene3D" id="6.10.340.10">
    <property type="match status" value="1"/>
</dbReference>
<dbReference type="PANTHER" id="PTHR32089">
    <property type="entry name" value="METHYL-ACCEPTING CHEMOTAXIS PROTEIN MCPB"/>
    <property type="match status" value="1"/>
</dbReference>
<evidence type="ECO:0000256" key="6">
    <source>
        <dbReference type="ARBA" id="ARBA00029447"/>
    </source>
</evidence>
<dbReference type="GO" id="GO:0004888">
    <property type="term" value="F:transmembrane signaling receptor activity"/>
    <property type="evidence" value="ECO:0007669"/>
    <property type="project" value="InterPro"/>
</dbReference>
<dbReference type="EMBL" id="CP071793">
    <property type="protein sequence ID" value="QTD49999.1"/>
    <property type="molecule type" value="Genomic_DNA"/>
</dbReference>
<dbReference type="Proteomes" id="UP000663929">
    <property type="component" value="Chromosome"/>
</dbReference>
<dbReference type="InterPro" id="IPR029095">
    <property type="entry name" value="NarX-like_N"/>
</dbReference>
<accession>A0A8A4TIZ5</accession>
<evidence type="ECO:0000256" key="8">
    <source>
        <dbReference type="SAM" id="Phobius"/>
    </source>
</evidence>
<evidence type="ECO:0000256" key="5">
    <source>
        <dbReference type="ARBA" id="ARBA00023224"/>
    </source>
</evidence>
<dbReference type="SMART" id="SM00283">
    <property type="entry name" value="MA"/>
    <property type="match status" value="1"/>
</dbReference>
<sequence>MGKGSLTWYIQGPVILMLLCFLGVGISAFQILEHQKNDGLVINVAGRQRMLSQKFTKEVFIELTHPGQFTGEGQPRTAQLAVTRTLFERSLEALTKGGATYADLAATKEVTLPATTDDGLLVQLESVRAKWRTMIADSEILISQAREGLPLDSALEAELRTVNLEVLAEMNAIVGGYQSLSEGKVQALKSIVTYGFIVSLLCAFLAFWICRQRVVKPLARAIDLARAVSAGDLSQQVERFNRDEVGDLCRALNTMCADLSIMLREISRHGKDLSRNSSELTAVSDGLQTEAKGLLEKAKGLGLFSKEVTNTIEVASRRFGEAGDLSASVASSAEQMSVASSAIAQSSELVVKTSKGAVDQTTAAMTNVNELRNSARHMDQVVEVIVNISDQTKLLALNATIEAARAGQSGKGFAVVAEEVKILAQQTNRAIQQIRGKLESIQVETESSASEISQIAFVIGDVDKVIDNIVSFVHEQKAATAEVSQAISGVSSNIQEVQTLVNQMAGNQVRLNQDVAGVELSGRGLADAVESVNNQAMDLKDLSGELENIVNRFQLAG</sequence>
<dbReference type="GO" id="GO:0016020">
    <property type="term" value="C:membrane"/>
    <property type="evidence" value="ECO:0007669"/>
    <property type="project" value="UniProtKB-SubCell"/>
</dbReference>
<feature type="transmembrane region" description="Helical" evidence="8">
    <location>
        <begin position="6"/>
        <end position="29"/>
    </location>
</feature>
<reference evidence="11" key="1">
    <citation type="submission" date="2021-03" db="EMBL/GenBank/DDBJ databases">
        <title>Acanthopleuribacteraceae sp. M133.</title>
        <authorList>
            <person name="Wang G."/>
        </authorList>
    </citation>
    <scope>NUCLEOTIDE SEQUENCE</scope>
    <source>
        <strain evidence="11">M133</strain>
    </source>
</reference>